<keyword evidence="2" id="KW-1185">Reference proteome</keyword>
<dbReference type="AlphaFoldDB" id="A0A5B9PAS0"/>
<name>A0A5B9PAS0_9BACT</name>
<gene>
    <name evidence="1" type="ORF">MFFC18_19010</name>
</gene>
<accession>A0A5B9PAS0</accession>
<sequence length="59" mass="7042">MTQRELEREVASQTGETFQTIRSLGFSALRETIPIEERQEPLMVDWDEVDRRRNTRGIY</sequence>
<dbReference type="STRING" id="980251.GCA_001642875_05068"/>
<protein>
    <submittedName>
        <fullName evidence="1">Uncharacterized protein</fullName>
    </submittedName>
</protein>
<dbReference type="EMBL" id="CP042912">
    <property type="protein sequence ID" value="QEG22040.1"/>
    <property type="molecule type" value="Genomic_DNA"/>
</dbReference>
<evidence type="ECO:0000313" key="1">
    <source>
        <dbReference type="EMBL" id="QEG22040.1"/>
    </source>
</evidence>
<dbReference type="Proteomes" id="UP000322214">
    <property type="component" value="Chromosome"/>
</dbReference>
<evidence type="ECO:0000313" key="2">
    <source>
        <dbReference type="Proteomes" id="UP000322214"/>
    </source>
</evidence>
<proteinExistence type="predicted"/>
<reference evidence="1 2" key="1">
    <citation type="submission" date="2019-08" db="EMBL/GenBank/DDBJ databases">
        <title>Deep-cultivation of Planctomycetes and their phenomic and genomic characterization uncovers novel biology.</title>
        <authorList>
            <person name="Wiegand S."/>
            <person name="Jogler M."/>
            <person name="Boedeker C."/>
            <person name="Pinto D."/>
            <person name="Vollmers J."/>
            <person name="Rivas-Marin E."/>
            <person name="Kohn T."/>
            <person name="Peeters S.H."/>
            <person name="Heuer A."/>
            <person name="Rast P."/>
            <person name="Oberbeckmann S."/>
            <person name="Bunk B."/>
            <person name="Jeske O."/>
            <person name="Meyerdierks A."/>
            <person name="Storesund J.E."/>
            <person name="Kallscheuer N."/>
            <person name="Luecker S."/>
            <person name="Lage O.M."/>
            <person name="Pohl T."/>
            <person name="Merkel B.J."/>
            <person name="Hornburger P."/>
            <person name="Mueller R.-W."/>
            <person name="Bruemmer F."/>
            <person name="Labrenz M."/>
            <person name="Spormann A.M."/>
            <person name="Op den Camp H."/>
            <person name="Overmann J."/>
            <person name="Amann R."/>
            <person name="Jetten M.S.M."/>
            <person name="Mascher T."/>
            <person name="Medema M.H."/>
            <person name="Devos D.P."/>
            <person name="Kaster A.-K."/>
            <person name="Ovreas L."/>
            <person name="Rohde M."/>
            <person name="Galperin M.Y."/>
            <person name="Jogler C."/>
        </authorList>
    </citation>
    <scope>NUCLEOTIDE SEQUENCE [LARGE SCALE GENOMIC DNA]</scope>
    <source>
        <strain evidence="1 2">FC18</strain>
    </source>
</reference>
<organism evidence="1 2">
    <name type="scientific">Mariniblastus fucicola</name>
    <dbReference type="NCBI Taxonomy" id="980251"/>
    <lineage>
        <taxon>Bacteria</taxon>
        <taxon>Pseudomonadati</taxon>
        <taxon>Planctomycetota</taxon>
        <taxon>Planctomycetia</taxon>
        <taxon>Pirellulales</taxon>
        <taxon>Pirellulaceae</taxon>
        <taxon>Mariniblastus</taxon>
    </lineage>
</organism>
<dbReference type="KEGG" id="mff:MFFC18_19010"/>